<sequence>MFNPQNTFKILCLTGSNLGYKENDRICQNDSFALFEEALQIAEERKVDFILHCGNFFYSEPSKETQKKALQIIRKVCFGERKVGFSGFKMEKEGHDQNQSLNFHDPNFQIKIPIFVIHGNFEINESSPLDIFSEAKYINYFGQLSDLDSSIQPIKLLKGSTKLNLFGLGFHPILDQQSTNTSRNNSIFNISQGDSQAFNLFAIHSYSNFNQNILDPKSNFGSSQNLVLFGSESGFLNNNSNSGNLVTLKPSLPVELPDRGLSDWEENRCMILEISDNKFKIESIKFENFRKFFYNSIPSMEKNELYNLVKRECQYIKRHIPQKTRSFIFPPKFLELPLARIDITLKGNSGDLIRINENDSFFSELIANPDSAFNFIQHSFNFQDESSVQNREQNLEEIFQKEIRSFGNSTNMPSFFDQFFTMNLSQKKSKNSNSKKKRKSESKKKNPKLKKSKTKSSKKKKKDDF</sequence>
<dbReference type="GO" id="GO:0007095">
    <property type="term" value="P:mitotic G2 DNA damage checkpoint signaling"/>
    <property type="evidence" value="ECO:0007669"/>
    <property type="project" value="TreeGrafter"/>
</dbReference>
<feature type="region of interest" description="Disordered" evidence="1">
    <location>
        <begin position="426"/>
        <end position="465"/>
    </location>
</feature>
<dbReference type="GO" id="GO:0000014">
    <property type="term" value="F:single-stranded DNA endodeoxyribonuclease activity"/>
    <property type="evidence" value="ECO:0007669"/>
    <property type="project" value="TreeGrafter"/>
</dbReference>
<comment type="caution">
    <text evidence="2">The sequence shown here is derived from an EMBL/GenBank/DDBJ whole genome shotgun (WGS) entry which is preliminary data.</text>
</comment>
<dbReference type="GO" id="GO:0006303">
    <property type="term" value="P:double-strand break repair via nonhomologous end joining"/>
    <property type="evidence" value="ECO:0007669"/>
    <property type="project" value="TreeGrafter"/>
</dbReference>
<dbReference type="InterPro" id="IPR029052">
    <property type="entry name" value="Metallo-depent_PP-like"/>
</dbReference>
<dbReference type="Proteomes" id="UP001149090">
    <property type="component" value="Unassembled WGS sequence"/>
</dbReference>
<dbReference type="EMBL" id="JAPDFW010000054">
    <property type="protein sequence ID" value="KAJ5078337.1"/>
    <property type="molecule type" value="Genomic_DNA"/>
</dbReference>
<evidence type="ECO:0000313" key="3">
    <source>
        <dbReference type="Proteomes" id="UP001149090"/>
    </source>
</evidence>
<dbReference type="SUPFAM" id="SSF56300">
    <property type="entry name" value="Metallo-dependent phosphatases"/>
    <property type="match status" value="1"/>
</dbReference>
<dbReference type="PANTHER" id="PTHR10139">
    <property type="entry name" value="DOUBLE-STRAND BREAK REPAIR PROTEIN MRE11"/>
    <property type="match status" value="1"/>
</dbReference>
<feature type="compositionally biased region" description="Basic residues" evidence="1">
    <location>
        <begin position="427"/>
        <end position="465"/>
    </location>
</feature>
<dbReference type="GO" id="GO:0042138">
    <property type="term" value="P:meiotic DNA double-strand break formation"/>
    <property type="evidence" value="ECO:0007669"/>
    <property type="project" value="TreeGrafter"/>
</dbReference>
<dbReference type="GO" id="GO:0030870">
    <property type="term" value="C:Mre11 complex"/>
    <property type="evidence" value="ECO:0007669"/>
    <property type="project" value="TreeGrafter"/>
</dbReference>
<dbReference type="PANTHER" id="PTHR10139:SF1">
    <property type="entry name" value="DOUBLE-STRAND BREAK REPAIR PROTEIN MRE11"/>
    <property type="match status" value="1"/>
</dbReference>
<gene>
    <name evidence="2" type="ORF">M0811_05125</name>
</gene>
<dbReference type="GO" id="GO:0000724">
    <property type="term" value="P:double-strand break repair via homologous recombination"/>
    <property type="evidence" value="ECO:0007669"/>
    <property type="project" value="TreeGrafter"/>
</dbReference>
<keyword evidence="3" id="KW-1185">Reference proteome</keyword>
<dbReference type="Gene3D" id="3.60.21.10">
    <property type="match status" value="1"/>
</dbReference>
<dbReference type="OrthoDB" id="30417at2759"/>
<evidence type="ECO:0000313" key="2">
    <source>
        <dbReference type="EMBL" id="KAJ5078337.1"/>
    </source>
</evidence>
<dbReference type="GO" id="GO:0000723">
    <property type="term" value="P:telomere maintenance"/>
    <property type="evidence" value="ECO:0007669"/>
    <property type="project" value="TreeGrafter"/>
</dbReference>
<reference evidence="2" key="1">
    <citation type="submission" date="2022-10" db="EMBL/GenBank/DDBJ databases">
        <title>Novel sulphate-reducing endosymbionts in the free-living metamonad Anaeramoeba.</title>
        <authorList>
            <person name="Jerlstrom-Hultqvist J."/>
            <person name="Cepicka I."/>
            <person name="Gallot-Lavallee L."/>
            <person name="Salas-Leiva D."/>
            <person name="Curtis B.A."/>
            <person name="Zahonova K."/>
            <person name="Pipaliya S."/>
            <person name="Dacks J."/>
            <person name="Roger A.J."/>
        </authorList>
    </citation>
    <scope>NUCLEOTIDE SEQUENCE</scope>
    <source>
        <strain evidence="2">BMAN</strain>
    </source>
</reference>
<accession>A0A9Q0LSU3</accession>
<protein>
    <submittedName>
        <fullName evidence="2">Double-strand break repair protein mre11</fullName>
    </submittedName>
</protein>
<dbReference type="AlphaFoldDB" id="A0A9Q0LSU3"/>
<dbReference type="GO" id="GO:0035861">
    <property type="term" value="C:site of double-strand break"/>
    <property type="evidence" value="ECO:0007669"/>
    <property type="project" value="TreeGrafter"/>
</dbReference>
<dbReference type="GO" id="GO:0097552">
    <property type="term" value="P:mitochondrial double-strand break repair via homologous recombination"/>
    <property type="evidence" value="ECO:0007669"/>
    <property type="project" value="TreeGrafter"/>
</dbReference>
<evidence type="ECO:0000256" key="1">
    <source>
        <dbReference type="SAM" id="MobiDB-lite"/>
    </source>
</evidence>
<proteinExistence type="predicted"/>
<organism evidence="2 3">
    <name type="scientific">Anaeramoeba ignava</name>
    <name type="common">Anaerobic marine amoeba</name>
    <dbReference type="NCBI Taxonomy" id="1746090"/>
    <lineage>
        <taxon>Eukaryota</taxon>
        <taxon>Metamonada</taxon>
        <taxon>Anaeramoebidae</taxon>
        <taxon>Anaeramoeba</taxon>
    </lineage>
</organism>
<name>A0A9Q0LSU3_ANAIG</name>